<reference evidence="2" key="1">
    <citation type="journal article" date="2023" name="Mol. Phylogenet. Evol.">
        <title>Genome-scale phylogeny and comparative genomics of the fungal order Sordariales.</title>
        <authorList>
            <person name="Hensen N."/>
            <person name="Bonometti L."/>
            <person name="Westerberg I."/>
            <person name="Brannstrom I.O."/>
            <person name="Guillou S."/>
            <person name="Cros-Aarteil S."/>
            <person name="Calhoun S."/>
            <person name="Haridas S."/>
            <person name="Kuo A."/>
            <person name="Mondo S."/>
            <person name="Pangilinan J."/>
            <person name="Riley R."/>
            <person name="LaButti K."/>
            <person name="Andreopoulos B."/>
            <person name="Lipzen A."/>
            <person name="Chen C."/>
            <person name="Yan M."/>
            <person name="Daum C."/>
            <person name="Ng V."/>
            <person name="Clum A."/>
            <person name="Steindorff A."/>
            <person name="Ohm R.A."/>
            <person name="Martin F."/>
            <person name="Silar P."/>
            <person name="Natvig D.O."/>
            <person name="Lalanne C."/>
            <person name="Gautier V."/>
            <person name="Ament-Velasquez S.L."/>
            <person name="Kruys A."/>
            <person name="Hutchinson M.I."/>
            <person name="Powell A.J."/>
            <person name="Barry K."/>
            <person name="Miller A.N."/>
            <person name="Grigoriev I.V."/>
            <person name="Debuchy R."/>
            <person name="Gladieux P."/>
            <person name="Hiltunen Thoren M."/>
            <person name="Johannesson H."/>
        </authorList>
    </citation>
    <scope>NUCLEOTIDE SEQUENCE</scope>
    <source>
        <strain evidence="2">CBS 232.78</strain>
    </source>
</reference>
<dbReference type="EMBL" id="JAULSW010000008">
    <property type="protein sequence ID" value="KAK3372695.1"/>
    <property type="molecule type" value="Genomic_DNA"/>
</dbReference>
<gene>
    <name evidence="2" type="ORF">B0H63DRAFT_551562</name>
</gene>
<accession>A0AAE0KB11</accession>
<sequence>MCIRHHVHAMYCDTRTFTTIARQSEQGRTIKVHVNPYDRTKPCRHRVKFTGRLDGCYVHGCCKLQVLDIPCDCADLFPFWGSEDAEDITQSNDPIAIRNASKGCHWKEPTRQSLDAWVMFEPDREQPNFWCETPEWASARHDLIEYGKGLYRCYTRAEDIQRVLDKGGKVDEEDRKAVGEELKRKWKDVRGLELCLWCKSEDRSRLHLHALLVAVCAQKLGALAPTLFLSPQSRGNTWTKPPTELFRHTHDDDGDDDYRPPSPIGRSGVPRPIPILAPSQARPERHNALPVLYLNYDDASNVILSLPCVDPLPPQSDSHPEFPTHDAAATKVAAPSSVGASAIETTTLSHSYGAHHRTVLVAAQIVANNAFNGYLALDKKGTQPVLISLEGILIGGKYFFIVPGDDFYPTVPSFQDWQFPHDKLPDSWPAVAPTEAAQAAQCVITRFP</sequence>
<organism evidence="2 3">
    <name type="scientific">Podospora didyma</name>
    <dbReference type="NCBI Taxonomy" id="330526"/>
    <lineage>
        <taxon>Eukaryota</taxon>
        <taxon>Fungi</taxon>
        <taxon>Dikarya</taxon>
        <taxon>Ascomycota</taxon>
        <taxon>Pezizomycotina</taxon>
        <taxon>Sordariomycetes</taxon>
        <taxon>Sordariomycetidae</taxon>
        <taxon>Sordariales</taxon>
        <taxon>Podosporaceae</taxon>
        <taxon>Podospora</taxon>
    </lineage>
</organism>
<comment type="caution">
    <text evidence="2">The sequence shown here is derived from an EMBL/GenBank/DDBJ whole genome shotgun (WGS) entry which is preliminary data.</text>
</comment>
<evidence type="ECO:0000313" key="3">
    <source>
        <dbReference type="Proteomes" id="UP001285441"/>
    </source>
</evidence>
<evidence type="ECO:0000256" key="1">
    <source>
        <dbReference type="SAM" id="MobiDB-lite"/>
    </source>
</evidence>
<dbReference type="AlphaFoldDB" id="A0AAE0KB11"/>
<protein>
    <submittedName>
        <fullName evidence="2">Uncharacterized protein</fullName>
    </submittedName>
</protein>
<reference evidence="2" key="2">
    <citation type="submission" date="2023-06" db="EMBL/GenBank/DDBJ databases">
        <authorList>
            <consortium name="Lawrence Berkeley National Laboratory"/>
            <person name="Haridas S."/>
            <person name="Hensen N."/>
            <person name="Bonometti L."/>
            <person name="Westerberg I."/>
            <person name="Brannstrom I.O."/>
            <person name="Guillou S."/>
            <person name="Cros-Aarteil S."/>
            <person name="Calhoun S."/>
            <person name="Kuo A."/>
            <person name="Mondo S."/>
            <person name="Pangilinan J."/>
            <person name="Riley R."/>
            <person name="LaButti K."/>
            <person name="Andreopoulos B."/>
            <person name="Lipzen A."/>
            <person name="Chen C."/>
            <person name="Yanf M."/>
            <person name="Daum C."/>
            <person name="Ng V."/>
            <person name="Clum A."/>
            <person name="Steindorff A."/>
            <person name="Ohm R."/>
            <person name="Martin F."/>
            <person name="Silar P."/>
            <person name="Natvig D."/>
            <person name="Lalanne C."/>
            <person name="Gautier V."/>
            <person name="Ament-velasquez S.L."/>
            <person name="Kruys A."/>
            <person name="Hutchinson M.I."/>
            <person name="Powell A.J."/>
            <person name="Barry K."/>
            <person name="Miller A.N."/>
            <person name="Grigoriev I.V."/>
            <person name="Debuchy R."/>
            <person name="Gladieux P."/>
            <person name="Thoren M.H."/>
            <person name="Johannesson H."/>
        </authorList>
    </citation>
    <scope>NUCLEOTIDE SEQUENCE</scope>
    <source>
        <strain evidence="2">CBS 232.78</strain>
    </source>
</reference>
<evidence type="ECO:0000313" key="2">
    <source>
        <dbReference type="EMBL" id="KAK3372695.1"/>
    </source>
</evidence>
<dbReference type="Proteomes" id="UP001285441">
    <property type="component" value="Unassembled WGS sequence"/>
</dbReference>
<keyword evidence="3" id="KW-1185">Reference proteome</keyword>
<name>A0AAE0KB11_9PEZI</name>
<feature type="region of interest" description="Disordered" evidence="1">
    <location>
        <begin position="232"/>
        <end position="272"/>
    </location>
</feature>
<proteinExistence type="predicted"/>